<evidence type="ECO:0000313" key="6">
    <source>
        <dbReference type="EMBL" id="GIF98910.1"/>
    </source>
</evidence>
<keyword evidence="4" id="KW-0804">Transcription</keyword>
<dbReference type="InterPro" id="IPR036388">
    <property type="entry name" value="WH-like_DNA-bd_sf"/>
</dbReference>
<sequence>MTTTTVSAQRLARVFVEIADTLVDEFDLIEFLQLLAGRTADLLDASPVGLLLADQHGRLEFMAASDENVKLLELFQVQNHEGPCLDAFRTGTPVVNADLRQAADRWPLFAPQAVRAGFRSVHAFPLRLRAERIGAMNVFSTQVGGRLADTDVEIVQALADVASIGLLQERAISRGERLSEQLQGALNSRIVIEQAKGAIAQARGVSVDEAFTLIRDYCRSNNLRLGEVSRIITTDLGRLPGLGTRTAPHVRHRGPDGAA</sequence>
<keyword evidence="2" id="KW-0418">Kinase</keyword>
<keyword evidence="7" id="KW-1185">Reference proteome</keyword>
<evidence type="ECO:0000313" key="7">
    <source>
        <dbReference type="Proteomes" id="UP000659904"/>
    </source>
</evidence>
<dbReference type="SMART" id="SM00065">
    <property type="entry name" value="GAF"/>
    <property type="match status" value="1"/>
</dbReference>
<dbReference type="RefSeq" id="WP_203831921.1">
    <property type="nucleotide sequence ID" value="NZ_BONH01000017.1"/>
</dbReference>
<dbReference type="InterPro" id="IPR012074">
    <property type="entry name" value="GAF_ANTAR"/>
</dbReference>
<dbReference type="PROSITE" id="PS50921">
    <property type="entry name" value="ANTAR"/>
    <property type="match status" value="1"/>
</dbReference>
<dbReference type="Pfam" id="PF03861">
    <property type="entry name" value="ANTAR"/>
    <property type="match status" value="1"/>
</dbReference>
<dbReference type="SMART" id="SM01012">
    <property type="entry name" value="ANTAR"/>
    <property type="match status" value="1"/>
</dbReference>
<dbReference type="Pfam" id="PF13185">
    <property type="entry name" value="GAF_2"/>
    <property type="match status" value="1"/>
</dbReference>
<dbReference type="InterPro" id="IPR005561">
    <property type="entry name" value="ANTAR"/>
</dbReference>
<dbReference type="InterPro" id="IPR029016">
    <property type="entry name" value="GAF-like_dom_sf"/>
</dbReference>
<keyword evidence="1" id="KW-0808">Transferase</keyword>
<dbReference type="InterPro" id="IPR011006">
    <property type="entry name" value="CheY-like_superfamily"/>
</dbReference>
<dbReference type="GO" id="GO:0016301">
    <property type="term" value="F:kinase activity"/>
    <property type="evidence" value="ECO:0007669"/>
    <property type="project" value="UniProtKB-KW"/>
</dbReference>
<dbReference type="SUPFAM" id="SSF55781">
    <property type="entry name" value="GAF domain-like"/>
    <property type="match status" value="1"/>
</dbReference>
<accession>A0A8J3KKV3</accession>
<evidence type="ECO:0000256" key="1">
    <source>
        <dbReference type="ARBA" id="ARBA00022679"/>
    </source>
</evidence>
<evidence type="ECO:0000259" key="5">
    <source>
        <dbReference type="PROSITE" id="PS50921"/>
    </source>
</evidence>
<name>A0A8J3KKV3_9ACTN</name>
<evidence type="ECO:0000256" key="2">
    <source>
        <dbReference type="ARBA" id="ARBA00022777"/>
    </source>
</evidence>
<dbReference type="InterPro" id="IPR003018">
    <property type="entry name" value="GAF"/>
</dbReference>
<dbReference type="Gene3D" id="3.30.450.40">
    <property type="match status" value="1"/>
</dbReference>
<dbReference type="PIRSF" id="PIRSF036625">
    <property type="entry name" value="GAF_ANTAR"/>
    <property type="match status" value="1"/>
</dbReference>
<evidence type="ECO:0000256" key="4">
    <source>
        <dbReference type="ARBA" id="ARBA00023163"/>
    </source>
</evidence>
<gene>
    <name evidence="6" type="ORF">Cci01nite_40040</name>
</gene>
<comment type="caution">
    <text evidence="6">The sequence shown here is derived from an EMBL/GenBank/DDBJ whole genome shotgun (WGS) entry which is preliminary data.</text>
</comment>
<dbReference type="EMBL" id="BONH01000017">
    <property type="protein sequence ID" value="GIF98910.1"/>
    <property type="molecule type" value="Genomic_DNA"/>
</dbReference>
<reference evidence="6 7" key="1">
    <citation type="submission" date="2021-01" db="EMBL/GenBank/DDBJ databases">
        <title>Whole genome shotgun sequence of Catellatospora citrea NBRC 14495.</title>
        <authorList>
            <person name="Komaki H."/>
            <person name="Tamura T."/>
        </authorList>
    </citation>
    <scope>NUCLEOTIDE SEQUENCE [LARGE SCALE GENOMIC DNA]</scope>
    <source>
        <strain evidence="6 7">NBRC 14495</strain>
    </source>
</reference>
<dbReference type="Proteomes" id="UP000659904">
    <property type="component" value="Unassembled WGS sequence"/>
</dbReference>
<proteinExistence type="predicted"/>
<protein>
    <submittedName>
        <fullName evidence="6">Transcriptional regulator</fullName>
    </submittedName>
</protein>
<feature type="domain" description="ANTAR" evidence="5">
    <location>
        <begin position="172"/>
        <end position="233"/>
    </location>
</feature>
<keyword evidence="3" id="KW-0805">Transcription regulation</keyword>
<dbReference type="Gene3D" id="1.10.10.10">
    <property type="entry name" value="Winged helix-like DNA-binding domain superfamily/Winged helix DNA-binding domain"/>
    <property type="match status" value="1"/>
</dbReference>
<dbReference type="SUPFAM" id="SSF52172">
    <property type="entry name" value="CheY-like"/>
    <property type="match status" value="1"/>
</dbReference>
<dbReference type="GO" id="GO:0003723">
    <property type="term" value="F:RNA binding"/>
    <property type="evidence" value="ECO:0007669"/>
    <property type="project" value="InterPro"/>
</dbReference>
<evidence type="ECO:0000256" key="3">
    <source>
        <dbReference type="ARBA" id="ARBA00023015"/>
    </source>
</evidence>
<dbReference type="AlphaFoldDB" id="A0A8J3KKV3"/>
<organism evidence="6 7">
    <name type="scientific">Catellatospora citrea</name>
    <dbReference type="NCBI Taxonomy" id="53366"/>
    <lineage>
        <taxon>Bacteria</taxon>
        <taxon>Bacillati</taxon>
        <taxon>Actinomycetota</taxon>
        <taxon>Actinomycetes</taxon>
        <taxon>Micromonosporales</taxon>
        <taxon>Micromonosporaceae</taxon>
        <taxon>Catellatospora</taxon>
    </lineage>
</organism>